<sequence>MDDQQRRDEGMRIRREVLGDAHVDRANDAVTDETRDFQDFITRVAWGDVWTREALSRRERSMITLGVLAALGRDGELALHIKAAQRIGLSREEIAEVFLHTAVYAGVPAANHALGMLQRDPGPDA</sequence>
<feature type="domain" description="Carboxymuconolactone decarboxylase-like" evidence="1">
    <location>
        <begin position="36"/>
        <end position="118"/>
    </location>
</feature>
<evidence type="ECO:0000313" key="3">
    <source>
        <dbReference type="Proteomes" id="UP000463857"/>
    </source>
</evidence>
<reference evidence="2 3" key="1">
    <citation type="journal article" date="2018" name="Int. J. Syst. Evol. Microbiol.">
        <title>Epidermidibacterium keratini gen. nov., sp. nov., a member of the family Sporichthyaceae, isolated from keratin epidermis.</title>
        <authorList>
            <person name="Lee D.G."/>
            <person name="Trujillo M.E."/>
            <person name="Kang S."/>
            <person name="Nam J.J."/>
            <person name="Kim Y.J."/>
        </authorList>
    </citation>
    <scope>NUCLEOTIDE SEQUENCE [LARGE SCALE GENOMIC DNA]</scope>
    <source>
        <strain evidence="2 3">EPI-7</strain>
    </source>
</reference>
<keyword evidence="3" id="KW-1185">Reference proteome</keyword>
<dbReference type="FunCoup" id="A0A7L4YNE4">
    <property type="interactions" value="2"/>
</dbReference>
<dbReference type="Gene3D" id="1.20.1290.10">
    <property type="entry name" value="AhpD-like"/>
    <property type="match status" value="1"/>
</dbReference>
<dbReference type="InterPro" id="IPR012788">
    <property type="entry name" value="Decarb_PcaC"/>
</dbReference>
<dbReference type="PANTHER" id="PTHR33570:SF2">
    <property type="entry name" value="CARBOXYMUCONOLACTONE DECARBOXYLASE-LIKE DOMAIN-CONTAINING PROTEIN"/>
    <property type="match status" value="1"/>
</dbReference>
<dbReference type="AlphaFoldDB" id="A0A7L4YNE4"/>
<dbReference type="SUPFAM" id="SSF69118">
    <property type="entry name" value="AhpD-like"/>
    <property type="match status" value="1"/>
</dbReference>
<evidence type="ECO:0000259" key="1">
    <source>
        <dbReference type="Pfam" id="PF02627"/>
    </source>
</evidence>
<keyword evidence="2" id="KW-0456">Lyase</keyword>
<dbReference type="NCBIfam" id="TIGR02425">
    <property type="entry name" value="decarb_PcaC"/>
    <property type="match status" value="1"/>
</dbReference>
<name>A0A7L4YNE4_9ACTN</name>
<dbReference type="RefSeq" id="WP_159545663.1">
    <property type="nucleotide sequence ID" value="NZ_CP047156.1"/>
</dbReference>
<dbReference type="KEGG" id="eke:EK0264_11285"/>
<dbReference type="GO" id="GO:0051920">
    <property type="term" value="F:peroxiredoxin activity"/>
    <property type="evidence" value="ECO:0007669"/>
    <property type="project" value="InterPro"/>
</dbReference>
<dbReference type="InParanoid" id="A0A7L4YNE4"/>
<gene>
    <name evidence="2" type="primary">pcaC</name>
    <name evidence="2" type="ORF">EK0264_11285</name>
</gene>
<dbReference type="PANTHER" id="PTHR33570">
    <property type="entry name" value="4-CARBOXYMUCONOLACTONE DECARBOXYLASE FAMILY PROTEIN"/>
    <property type="match status" value="1"/>
</dbReference>
<dbReference type="InterPro" id="IPR029032">
    <property type="entry name" value="AhpD-like"/>
</dbReference>
<dbReference type="Pfam" id="PF02627">
    <property type="entry name" value="CMD"/>
    <property type="match status" value="1"/>
</dbReference>
<evidence type="ECO:0000313" key="2">
    <source>
        <dbReference type="EMBL" id="QHC00811.1"/>
    </source>
</evidence>
<organism evidence="2 3">
    <name type="scientific">Epidermidibacterium keratini</name>
    <dbReference type="NCBI Taxonomy" id="1891644"/>
    <lineage>
        <taxon>Bacteria</taxon>
        <taxon>Bacillati</taxon>
        <taxon>Actinomycetota</taxon>
        <taxon>Actinomycetes</taxon>
        <taxon>Sporichthyales</taxon>
        <taxon>Sporichthyaceae</taxon>
        <taxon>Epidermidibacterium</taxon>
    </lineage>
</organism>
<dbReference type="EMBL" id="CP047156">
    <property type="protein sequence ID" value="QHC00811.1"/>
    <property type="molecule type" value="Genomic_DNA"/>
</dbReference>
<proteinExistence type="predicted"/>
<dbReference type="InterPro" id="IPR052512">
    <property type="entry name" value="4CMD/NDH-1_regulator"/>
</dbReference>
<dbReference type="InterPro" id="IPR003779">
    <property type="entry name" value="CMD-like"/>
</dbReference>
<dbReference type="GO" id="GO:0047575">
    <property type="term" value="F:4-carboxymuconolactone decarboxylase activity"/>
    <property type="evidence" value="ECO:0007669"/>
    <property type="project" value="UniProtKB-EC"/>
</dbReference>
<accession>A0A7L4YNE4</accession>
<protein>
    <submittedName>
        <fullName evidence="2">4-carboxymuconolactone decarboxylase</fullName>
        <ecNumber evidence="2">4.1.1.44</ecNumber>
    </submittedName>
</protein>
<dbReference type="EC" id="4.1.1.44" evidence="2"/>
<dbReference type="OrthoDB" id="9802489at2"/>
<dbReference type="Proteomes" id="UP000463857">
    <property type="component" value="Chromosome"/>
</dbReference>